<evidence type="ECO:0000256" key="2">
    <source>
        <dbReference type="ARBA" id="ARBA00006099"/>
    </source>
</evidence>
<dbReference type="CDD" id="cd01005">
    <property type="entry name" value="PBP2_CysP"/>
    <property type="match status" value="1"/>
</dbReference>
<dbReference type="AlphaFoldDB" id="A0AAW9QIX9"/>
<evidence type="ECO:0000256" key="6">
    <source>
        <dbReference type="SAM" id="Phobius"/>
    </source>
</evidence>
<dbReference type="NCBIfam" id="TIGR00971">
    <property type="entry name" value="3a0106s03"/>
    <property type="match status" value="1"/>
</dbReference>
<evidence type="ECO:0000256" key="1">
    <source>
        <dbReference type="ARBA" id="ARBA00004418"/>
    </source>
</evidence>
<organism evidence="7 8">
    <name type="scientific">Pannus brasiliensis CCIBt3594</name>
    <dbReference type="NCBI Taxonomy" id="1427578"/>
    <lineage>
        <taxon>Bacteria</taxon>
        <taxon>Bacillati</taxon>
        <taxon>Cyanobacteriota</taxon>
        <taxon>Cyanophyceae</taxon>
        <taxon>Oscillatoriophycideae</taxon>
        <taxon>Chroococcales</taxon>
        <taxon>Microcystaceae</taxon>
        <taxon>Pannus</taxon>
    </lineage>
</organism>
<dbReference type="SUPFAM" id="SSF53850">
    <property type="entry name" value="Periplasmic binding protein-like II"/>
    <property type="match status" value="1"/>
</dbReference>
<dbReference type="GO" id="GO:0140104">
    <property type="term" value="F:molecular carrier activity"/>
    <property type="evidence" value="ECO:0007669"/>
    <property type="project" value="InterPro"/>
</dbReference>
<dbReference type="Pfam" id="PF13531">
    <property type="entry name" value="SBP_bac_11"/>
    <property type="match status" value="1"/>
</dbReference>
<dbReference type="GO" id="GO:0042597">
    <property type="term" value="C:periplasmic space"/>
    <property type="evidence" value="ECO:0007669"/>
    <property type="project" value="UniProtKB-SubCell"/>
</dbReference>
<dbReference type="Gene3D" id="3.40.190.10">
    <property type="entry name" value="Periplasmic binding protein-like II"/>
    <property type="match status" value="2"/>
</dbReference>
<proteinExistence type="inferred from homology"/>
<keyword evidence="6" id="KW-1133">Transmembrane helix</keyword>
<keyword evidence="3" id="KW-0813">Transport</keyword>
<name>A0AAW9QIX9_9CHRO</name>
<evidence type="ECO:0000256" key="4">
    <source>
        <dbReference type="ARBA" id="ARBA00022729"/>
    </source>
</evidence>
<keyword evidence="8" id="KW-1185">Reference proteome</keyword>
<dbReference type="RefSeq" id="WP_332865244.1">
    <property type="nucleotide sequence ID" value="NZ_JBAFSM010000019.1"/>
</dbReference>
<reference evidence="7 8" key="1">
    <citation type="submission" date="2024-01" db="EMBL/GenBank/DDBJ databases">
        <title>Genomic insights into the taxonomy and metabolism of the cyanobacterium Pannus brasiliensis CCIBt3594.</title>
        <authorList>
            <person name="Machado M."/>
            <person name="Botero N.B."/>
            <person name="Andreote A.P.D."/>
            <person name="Feitosa A.M.T."/>
            <person name="Popin R."/>
            <person name="Sivonen K."/>
            <person name="Fiore M.F."/>
        </authorList>
    </citation>
    <scope>NUCLEOTIDE SEQUENCE [LARGE SCALE GENOMIC DNA]</scope>
    <source>
        <strain evidence="7 8">CCIBt3594</strain>
    </source>
</reference>
<feature type="transmembrane region" description="Helical" evidence="6">
    <location>
        <begin position="46"/>
        <end position="62"/>
    </location>
</feature>
<keyword evidence="6" id="KW-0812">Transmembrane</keyword>
<keyword evidence="6" id="KW-0472">Membrane</keyword>
<evidence type="ECO:0000313" key="8">
    <source>
        <dbReference type="Proteomes" id="UP001328733"/>
    </source>
</evidence>
<evidence type="ECO:0000256" key="5">
    <source>
        <dbReference type="ARBA" id="ARBA00022764"/>
    </source>
</evidence>
<comment type="similarity">
    <text evidence="2">Belongs to the prokaryotic sulfate-binding protein family.</text>
</comment>
<dbReference type="PANTHER" id="PTHR30368">
    <property type="entry name" value="SULFATE-BINDING PROTEIN"/>
    <property type="match status" value="1"/>
</dbReference>
<protein>
    <submittedName>
        <fullName evidence="7">Sulfate ABC transporter substrate-binding protein</fullName>
    </submittedName>
</protein>
<dbReference type="GO" id="GO:1902358">
    <property type="term" value="P:sulfate transmembrane transport"/>
    <property type="evidence" value="ECO:0007669"/>
    <property type="project" value="InterPro"/>
</dbReference>
<evidence type="ECO:0000313" key="7">
    <source>
        <dbReference type="EMBL" id="MEG3437762.1"/>
    </source>
</evidence>
<gene>
    <name evidence="7" type="ORF">V0288_11590</name>
</gene>
<keyword evidence="4" id="KW-0732">Signal</keyword>
<dbReference type="PANTHER" id="PTHR30368:SF2">
    <property type="entry name" value="SULFATE-BINDING PROTEIN"/>
    <property type="match status" value="1"/>
</dbReference>
<dbReference type="InterPro" id="IPR005669">
    <property type="entry name" value="Thiosulph/SO4-bd"/>
</dbReference>
<dbReference type="EMBL" id="JBAFSM010000019">
    <property type="protein sequence ID" value="MEG3437762.1"/>
    <property type="molecule type" value="Genomic_DNA"/>
</dbReference>
<dbReference type="Proteomes" id="UP001328733">
    <property type="component" value="Unassembled WGS sequence"/>
</dbReference>
<comment type="subcellular location">
    <subcellularLocation>
        <location evidence="1">Periplasm</location>
    </subcellularLocation>
</comment>
<accession>A0AAW9QIX9</accession>
<comment type="caution">
    <text evidence="7">The sequence shown here is derived from an EMBL/GenBank/DDBJ whole genome shotgun (WGS) entry which is preliminary data.</text>
</comment>
<keyword evidence="5" id="KW-0574">Periplasm</keyword>
<sequence>MEKNLNRNLIRVQGAGAFIDRVRRRAGQLQKKFFGNFTRSQPMSGFLYWLLIGLSISLAIAACSPTPTKETTTAPKADVELNLVSFSVTKAAYDRIIPKFVEKWRQEHGQTVGFKQSYGASATQALLVVEGREEADVVHLSLAPDVMKIEEAGLINAGWQEEFPDESIVTRSVVAIVTRSGDPKGISTWNDLTKDGIQVITPNPFTSGGGRWNFLALWNAAKQSGADEAKTLDFLTRVYKNAPSLPRSARQATLDFFQQGRGDVLLTYENEVILKESKGQKLSYRVPDVNFSIDNPVAVVDKNADEHKTREVAEAFVRYLYSPEAREEFAKIGYRSVDPNVGPRYPAVSSLATVKDYGGWQKIRREFFDSGALVSRIFRSVSTAT</sequence>
<evidence type="ECO:0000256" key="3">
    <source>
        <dbReference type="ARBA" id="ARBA00022448"/>
    </source>
</evidence>